<evidence type="ECO:0000259" key="1">
    <source>
        <dbReference type="Pfam" id="PF06985"/>
    </source>
</evidence>
<dbReference type="AlphaFoldDB" id="A0AAN7W362"/>
<dbReference type="PANTHER" id="PTHR24148">
    <property type="entry name" value="ANKYRIN REPEAT DOMAIN-CONTAINING PROTEIN 39 HOMOLOG-RELATED"/>
    <property type="match status" value="1"/>
</dbReference>
<accession>A0AAN7W362</accession>
<gene>
    <name evidence="2" type="ORF">LTR97_010564</name>
</gene>
<dbReference type="Proteomes" id="UP001310594">
    <property type="component" value="Unassembled WGS sequence"/>
</dbReference>
<comment type="caution">
    <text evidence="2">The sequence shown here is derived from an EMBL/GenBank/DDBJ whole genome shotgun (WGS) entry which is preliminary data.</text>
</comment>
<sequence>MAADRPGVACLSNDTDIRVLVVHPACDMDDPIHCSLHITDLEAPCRYEALSYSWSYRDDGLITFNRTITCDGEVLSVTQSAEEAIRRFRLSNDTRTLWIDAICIRQQDDEERSQQVSIMARIYKSATALLIWPGNDSADCWACHAIRCLKAIASTGWKAALYPTCDPSLDPGLETGLKPSFAVTGMENHLRRFWNMDYSDEKGSIRADRSQPARQVAHTVHRTGDQTQIRDITASIDVRNMYLLPLITGLLSRRWFSRRWIIQETFCGANPTLFCGAASISISTLDTSLRRLHYSLSRCGFEKEAMLLSGAMQVTALPKAARQVNSFASFDRFGCHDDRDRIYALLSVHGPPGLRPDYSLSVEDAYYRVAEAFVRHEGLGAILWQAAGRVRRAYPRSDDELSDYLPAWVPDWRLPATLPSQRKLAFSKDYSVNADRTLTMQACLSLPITGHYFVMGKEEYWMAVELEKLPLPEVIVFFGLTMTVAFRWVSLGMTDITAANPEKAGI</sequence>
<reference evidence="2" key="1">
    <citation type="submission" date="2023-08" db="EMBL/GenBank/DDBJ databases">
        <title>Black Yeasts Isolated from many extreme environments.</title>
        <authorList>
            <person name="Coleine C."/>
            <person name="Stajich J.E."/>
            <person name="Selbmann L."/>
        </authorList>
    </citation>
    <scope>NUCLEOTIDE SEQUENCE</scope>
    <source>
        <strain evidence="2">CCFEE 5810</strain>
    </source>
</reference>
<dbReference type="InterPro" id="IPR052895">
    <property type="entry name" value="HetReg/Transcr_Mod"/>
</dbReference>
<dbReference type="PANTHER" id="PTHR24148:SF80">
    <property type="entry name" value="HETEROKARYON INCOMPATIBILITY DOMAIN-CONTAINING PROTEIN"/>
    <property type="match status" value="1"/>
</dbReference>
<organism evidence="2 3">
    <name type="scientific">Elasticomyces elasticus</name>
    <dbReference type="NCBI Taxonomy" id="574655"/>
    <lineage>
        <taxon>Eukaryota</taxon>
        <taxon>Fungi</taxon>
        <taxon>Dikarya</taxon>
        <taxon>Ascomycota</taxon>
        <taxon>Pezizomycotina</taxon>
        <taxon>Dothideomycetes</taxon>
        <taxon>Dothideomycetidae</taxon>
        <taxon>Mycosphaerellales</taxon>
        <taxon>Teratosphaeriaceae</taxon>
        <taxon>Elasticomyces</taxon>
    </lineage>
</organism>
<evidence type="ECO:0000313" key="2">
    <source>
        <dbReference type="EMBL" id="KAK5693088.1"/>
    </source>
</evidence>
<proteinExistence type="predicted"/>
<evidence type="ECO:0000313" key="3">
    <source>
        <dbReference type="Proteomes" id="UP001310594"/>
    </source>
</evidence>
<feature type="domain" description="Heterokaryon incompatibility" evidence="1">
    <location>
        <begin position="47"/>
        <end position="140"/>
    </location>
</feature>
<dbReference type="InterPro" id="IPR010730">
    <property type="entry name" value="HET"/>
</dbReference>
<dbReference type="EMBL" id="JAVRQU010000018">
    <property type="protein sequence ID" value="KAK5693088.1"/>
    <property type="molecule type" value="Genomic_DNA"/>
</dbReference>
<dbReference type="Pfam" id="PF06985">
    <property type="entry name" value="HET"/>
    <property type="match status" value="1"/>
</dbReference>
<protein>
    <recommendedName>
        <fullName evidence="1">Heterokaryon incompatibility domain-containing protein</fullName>
    </recommendedName>
</protein>
<name>A0AAN7W362_9PEZI</name>